<feature type="transmembrane region" description="Helical" evidence="2">
    <location>
        <begin position="430"/>
        <end position="451"/>
    </location>
</feature>
<feature type="transmembrane region" description="Helical" evidence="2">
    <location>
        <begin position="457"/>
        <end position="480"/>
    </location>
</feature>
<feature type="non-terminal residue" evidence="3">
    <location>
        <position position="1"/>
    </location>
</feature>
<proteinExistence type="predicted"/>
<feature type="region of interest" description="Disordered" evidence="1">
    <location>
        <begin position="62"/>
        <end position="84"/>
    </location>
</feature>
<dbReference type="VEuPathDB" id="TriTrypDB:BSAL_12740c"/>
<evidence type="ECO:0000256" key="1">
    <source>
        <dbReference type="SAM" id="MobiDB-lite"/>
    </source>
</evidence>
<keyword evidence="4" id="KW-1185">Reference proteome</keyword>
<sequence>TTSTSQSATATTYRVRSLTRSISTSLPFISLSPITSISSTLSLPSPSQTILSLSISTLSFPSTSSNDSLSTSTNTTNSNTVLTTSELPDSPSIFATSRTSSQSLFSKTLSTSRNTTKVHSNTTSLSATTASQTKDLCVNFTRPSTIFFDATTSFAAPQVANEHKRDDLSSCYGDNTSACLFPTSLASSELQQNTSWSASVVVLNRNATLQSNNATTTTNQPIQLVVGFSASSMPTTPTITVSSPTSGVNVSWVANTSDSALSTSAIPGGIFGFVSVITSENQTNNTVLVVTLHVSSLCFHFETNLTIALLMTTPFEAVLAARDTVPASTQATTTSAAAASAVLGGDVTAAATLVLLSLISCSKLAPNPGAGAYVMSVFYDEGPVAMVFGNIGLVVVAVALHYMVVTIFFEARHGFLSKPDAYATLRYPAISIRVSDFLLAGTTFAAFLSFWSADDGAIVAGVVGVISAFSVVVGMQWYYYRTVKPLCEFTLYPIEHEIGFQLERVLLFPRGAWDGPCGVRHRFLPLMGSYIPSREFTRTLLFCPSLAMAVLSATASNDVGCGSGPWIVGVAHILTAIMVAGLLRPFRVPSDSLLAPVGMVLVGVACILKTFDDTALSNASDSVTTAIAGIQMLRTVVGLWVRYREDQLRDVLLSLQPDSNHLWQHHVTDCRRDVGLLQIASSPPTEKEMFVMEHEDMSDDDSFSLDPSEDVPSTCHQEERLVAPGDAAIMIDSDKIDNPLDSPALAAEVYDQL</sequence>
<keyword evidence="2" id="KW-1133">Transmembrane helix</keyword>
<evidence type="ECO:0008006" key="5">
    <source>
        <dbReference type="Google" id="ProtNLM"/>
    </source>
</evidence>
<keyword evidence="2" id="KW-0812">Transmembrane</keyword>
<dbReference type="AlphaFoldDB" id="A0A0S4JCM9"/>
<evidence type="ECO:0000313" key="3">
    <source>
        <dbReference type="EMBL" id="CUG87930.1"/>
    </source>
</evidence>
<evidence type="ECO:0000313" key="4">
    <source>
        <dbReference type="Proteomes" id="UP000051952"/>
    </source>
</evidence>
<feature type="transmembrane region" description="Helical" evidence="2">
    <location>
        <begin position="384"/>
        <end position="409"/>
    </location>
</feature>
<gene>
    <name evidence="3" type="ORF">BSAL_12740c</name>
</gene>
<organism evidence="3 4">
    <name type="scientific">Bodo saltans</name>
    <name type="common">Flagellated protozoan</name>
    <dbReference type="NCBI Taxonomy" id="75058"/>
    <lineage>
        <taxon>Eukaryota</taxon>
        <taxon>Discoba</taxon>
        <taxon>Euglenozoa</taxon>
        <taxon>Kinetoplastea</taxon>
        <taxon>Metakinetoplastina</taxon>
        <taxon>Eubodonida</taxon>
        <taxon>Bodonidae</taxon>
        <taxon>Bodo</taxon>
    </lineage>
</organism>
<dbReference type="EMBL" id="CYKH01001601">
    <property type="protein sequence ID" value="CUG87930.1"/>
    <property type="molecule type" value="Genomic_DNA"/>
</dbReference>
<keyword evidence="2" id="KW-0472">Membrane</keyword>
<protein>
    <recommendedName>
        <fullName evidence="5">Transmembrane protein</fullName>
    </recommendedName>
</protein>
<name>A0A0S4JCM9_BODSA</name>
<accession>A0A0S4JCM9</accession>
<evidence type="ECO:0000256" key="2">
    <source>
        <dbReference type="SAM" id="Phobius"/>
    </source>
</evidence>
<reference evidence="4" key="1">
    <citation type="submission" date="2015-09" db="EMBL/GenBank/DDBJ databases">
        <authorList>
            <consortium name="Pathogen Informatics"/>
        </authorList>
    </citation>
    <scope>NUCLEOTIDE SEQUENCE [LARGE SCALE GENOMIC DNA]</scope>
    <source>
        <strain evidence="4">Lake Konstanz</strain>
    </source>
</reference>
<dbReference type="Proteomes" id="UP000051952">
    <property type="component" value="Unassembled WGS sequence"/>
</dbReference>